<dbReference type="AlphaFoldDB" id="A0AAE1B3J7"/>
<comment type="caution">
    <text evidence="1">The sequence shown here is derived from an EMBL/GenBank/DDBJ whole genome shotgun (WGS) entry which is preliminary data.</text>
</comment>
<evidence type="ECO:0000313" key="1">
    <source>
        <dbReference type="EMBL" id="KAK3798281.1"/>
    </source>
</evidence>
<keyword evidence="2" id="KW-1185">Reference proteome</keyword>
<reference evidence="1" key="1">
    <citation type="journal article" date="2023" name="G3 (Bethesda)">
        <title>A reference genome for the long-term kleptoplast-retaining sea slug Elysia crispata morphotype clarki.</title>
        <authorList>
            <person name="Eastman K.E."/>
            <person name="Pendleton A.L."/>
            <person name="Shaikh M.A."/>
            <person name="Suttiyut T."/>
            <person name="Ogas R."/>
            <person name="Tomko P."/>
            <person name="Gavelis G."/>
            <person name="Widhalm J.R."/>
            <person name="Wisecaver J.H."/>
        </authorList>
    </citation>
    <scope>NUCLEOTIDE SEQUENCE</scope>
    <source>
        <strain evidence="1">ECLA1</strain>
    </source>
</reference>
<protein>
    <submittedName>
        <fullName evidence="1">Uncharacterized protein</fullName>
    </submittedName>
</protein>
<name>A0AAE1B3J7_9GAST</name>
<accession>A0AAE1B3J7</accession>
<dbReference type="EMBL" id="JAWDGP010000699">
    <property type="protein sequence ID" value="KAK3798281.1"/>
    <property type="molecule type" value="Genomic_DNA"/>
</dbReference>
<sequence>MELDSKDNVSSQIFKKMEKKNRCTWSKISRELPQSWELQGYRQVHQETKKLESLGPTEMKVPEEARIRFLSTERPEYALY</sequence>
<evidence type="ECO:0000313" key="2">
    <source>
        <dbReference type="Proteomes" id="UP001283361"/>
    </source>
</evidence>
<dbReference type="Proteomes" id="UP001283361">
    <property type="component" value="Unassembled WGS sequence"/>
</dbReference>
<gene>
    <name evidence="1" type="ORF">RRG08_007762</name>
</gene>
<proteinExistence type="predicted"/>
<organism evidence="1 2">
    <name type="scientific">Elysia crispata</name>
    <name type="common">lettuce slug</name>
    <dbReference type="NCBI Taxonomy" id="231223"/>
    <lineage>
        <taxon>Eukaryota</taxon>
        <taxon>Metazoa</taxon>
        <taxon>Spiralia</taxon>
        <taxon>Lophotrochozoa</taxon>
        <taxon>Mollusca</taxon>
        <taxon>Gastropoda</taxon>
        <taxon>Heterobranchia</taxon>
        <taxon>Euthyneura</taxon>
        <taxon>Panpulmonata</taxon>
        <taxon>Sacoglossa</taxon>
        <taxon>Placobranchoidea</taxon>
        <taxon>Plakobranchidae</taxon>
        <taxon>Elysia</taxon>
    </lineage>
</organism>